<dbReference type="AlphaFoldDB" id="A0ABC8SNF3"/>
<keyword evidence="3" id="KW-1185">Reference proteome</keyword>
<dbReference type="Proteomes" id="UP001642360">
    <property type="component" value="Unassembled WGS sequence"/>
</dbReference>
<gene>
    <name evidence="2" type="ORF">ILEXP_LOCUS27387</name>
</gene>
<comment type="caution">
    <text evidence="2">The sequence shown here is derived from an EMBL/GenBank/DDBJ whole genome shotgun (WGS) entry which is preliminary data.</text>
</comment>
<organism evidence="2 3">
    <name type="scientific">Ilex paraguariensis</name>
    <name type="common">yerba mate</name>
    <dbReference type="NCBI Taxonomy" id="185542"/>
    <lineage>
        <taxon>Eukaryota</taxon>
        <taxon>Viridiplantae</taxon>
        <taxon>Streptophyta</taxon>
        <taxon>Embryophyta</taxon>
        <taxon>Tracheophyta</taxon>
        <taxon>Spermatophyta</taxon>
        <taxon>Magnoliopsida</taxon>
        <taxon>eudicotyledons</taxon>
        <taxon>Gunneridae</taxon>
        <taxon>Pentapetalae</taxon>
        <taxon>asterids</taxon>
        <taxon>campanulids</taxon>
        <taxon>Aquifoliales</taxon>
        <taxon>Aquifoliaceae</taxon>
        <taxon>Ilex</taxon>
    </lineage>
</organism>
<evidence type="ECO:0000256" key="1">
    <source>
        <dbReference type="SAM" id="MobiDB-lite"/>
    </source>
</evidence>
<feature type="compositionally biased region" description="Polar residues" evidence="1">
    <location>
        <begin position="23"/>
        <end position="39"/>
    </location>
</feature>
<feature type="region of interest" description="Disordered" evidence="1">
    <location>
        <begin position="1"/>
        <end position="65"/>
    </location>
</feature>
<protein>
    <submittedName>
        <fullName evidence="2">Uncharacterized protein</fullName>
    </submittedName>
</protein>
<reference evidence="2 3" key="1">
    <citation type="submission" date="2024-02" db="EMBL/GenBank/DDBJ databases">
        <authorList>
            <person name="Vignale AGUSTIN F."/>
            <person name="Sosa J E."/>
            <person name="Modenutti C."/>
        </authorList>
    </citation>
    <scope>NUCLEOTIDE SEQUENCE [LARGE SCALE GENOMIC DNA]</scope>
</reference>
<proteinExistence type="predicted"/>
<sequence length="98" mass="11027">MVTQAGNNGGSVTGVEREPPMRTSPTLNREESIQPSNTVVIDDTTRHSHGFKACPHSERGIDSRNNGVKTISFDEDMRIFQLMVFKLKREYLNHLGQI</sequence>
<accession>A0ABC8SNF3</accession>
<dbReference type="EMBL" id="CAUOFW020003236">
    <property type="protein sequence ID" value="CAK9158722.1"/>
    <property type="molecule type" value="Genomic_DNA"/>
</dbReference>
<evidence type="ECO:0000313" key="3">
    <source>
        <dbReference type="Proteomes" id="UP001642360"/>
    </source>
</evidence>
<name>A0ABC8SNF3_9AQUA</name>
<evidence type="ECO:0000313" key="2">
    <source>
        <dbReference type="EMBL" id="CAK9158722.1"/>
    </source>
</evidence>